<dbReference type="InterPro" id="IPR001509">
    <property type="entry name" value="Epimerase_deHydtase"/>
</dbReference>
<dbReference type="OrthoDB" id="9771073at2"/>
<name>G0GBH8_WINT7</name>
<organism evidence="3 4">
    <name type="scientific">Winmispira thermophila (strain ATCC 700085 / DSM 6578 / Z-1203)</name>
    <name type="common">Spirochaeta thermophila</name>
    <dbReference type="NCBI Taxonomy" id="869211"/>
    <lineage>
        <taxon>Bacteria</taxon>
        <taxon>Pseudomonadati</taxon>
        <taxon>Spirochaetota</taxon>
        <taxon>Spirochaetia</taxon>
        <taxon>Winmispirales</taxon>
        <taxon>Winmispiraceae</taxon>
        <taxon>Winmispira</taxon>
    </lineage>
</organism>
<evidence type="ECO:0000256" key="1">
    <source>
        <dbReference type="ARBA" id="ARBA00023027"/>
    </source>
</evidence>
<gene>
    <name evidence="3" type="ordered locus">Spith_0050</name>
</gene>
<sequence length="350" mass="39658">MRFLVTGSAGFVGFHLVDLLLRKGHEVVGIDNLSPYYDVGLKKARLAEHGIVVGERGEGISSRIRDGYTFYFGDIRDSGFLETLLRRHGVERVIHLAAQAGVRYSLTHPEVYLQSNIEGFWVVLEASRRCGVERLVYASTSSVYGLNEKVPFSERDGVDHPVSLYAATKRSNELFAHVYSHIYGLPTIGLRFFTVYGPWGRPDMAYFSFTERILKGEPIEVFNHGRMERDFTYVEDVVEGVARVAEHPLPERRDWDPSDPRPDRSSAPFWVYNIGHGSPVGLMDFIRAIEEALGREARIVYREMQPGDVVATHASTESLEEAVGYHPSTPLSEGIRRFVAWYCSYYGIER</sequence>
<protein>
    <submittedName>
        <fullName evidence="3">NAD-dependent epimerase/dehydratase</fullName>
    </submittedName>
</protein>
<dbReference type="KEGG" id="stq:Spith_0050"/>
<dbReference type="EMBL" id="CP002903">
    <property type="protein sequence ID" value="AEJ60337.1"/>
    <property type="molecule type" value="Genomic_DNA"/>
</dbReference>
<dbReference type="Proteomes" id="UP000007254">
    <property type="component" value="Chromosome"/>
</dbReference>
<feature type="domain" description="NAD-dependent epimerase/dehydratase" evidence="2">
    <location>
        <begin position="4"/>
        <end position="248"/>
    </location>
</feature>
<dbReference type="SUPFAM" id="SSF51735">
    <property type="entry name" value="NAD(P)-binding Rossmann-fold domains"/>
    <property type="match status" value="1"/>
</dbReference>
<dbReference type="RefSeq" id="WP_014623743.1">
    <property type="nucleotide sequence ID" value="NC_017583.1"/>
</dbReference>
<reference evidence="3 4" key="1">
    <citation type="submission" date="2011-06" db="EMBL/GenBank/DDBJ databases">
        <title>The complete genome of Spirochaeta thermophila DSM 6578.</title>
        <authorList>
            <consortium name="US DOE Joint Genome Institute (JGI-PGF)"/>
            <person name="Lucas S."/>
            <person name="Lapidus A."/>
            <person name="Bruce D."/>
            <person name="Goodwin L."/>
            <person name="Pitluck S."/>
            <person name="Peters L."/>
            <person name="Kyrpides N."/>
            <person name="Mavromatis K."/>
            <person name="Ivanova N."/>
            <person name="Mikailova N."/>
            <person name="Pagani I."/>
            <person name="Chertkov O."/>
            <person name="Detter J.C."/>
            <person name="Tapia R."/>
            <person name="Han C."/>
            <person name="Land M."/>
            <person name="Hauser L."/>
            <person name="Markowitz V."/>
            <person name="Cheng J.-F."/>
            <person name="Hugenholtz P."/>
            <person name="Woyke T."/>
            <person name="Wu D."/>
            <person name="Spring S."/>
            <person name="Merkhoffer B."/>
            <person name="Schneider S."/>
            <person name="Klenk H.-P."/>
            <person name="Eisen J.A."/>
        </authorList>
    </citation>
    <scope>NUCLEOTIDE SEQUENCE [LARGE SCALE GENOMIC DNA]</scope>
    <source>
        <strain evidence="4">ATCC 700085 / DSM 6578 / Z-1203</strain>
    </source>
</reference>
<proteinExistence type="predicted"/>
<evidence type="ECO:0000313" key="4">
    <source>
        <dbReference type="Proteomes" id="UP000007254"/>
    </source>
</evidence>
<keyword evidence="1" id="KW-0520">NAD</keyword>
<dbReference type="Gene3D" id="3.40.50.720">
    <property type="entry name" value="NAD(P)-binding Rossmann-like Domain"/>
    <property type="match status" value="1"/>
</dbReference>
<dbReference type="InterPro" id="IPR036291">
    <property type="entry name" value="NAD(P)-bd_dom_sf"/>
</dbReference>
<dbReference type="HOGENOM" id="CLU_007383_1_7_12"/>
<dbReference type="PRINTS" id="PR01713">
    <property type="entry name" value="NUCEPIMERASE"/>
</dbReference>
<dbReference type="Pfam" id="PF01370">
    <property type="entry name" value="Epimerase"/>
    <property type="match status" value="1"/>
</dbReference>
<dbReference type="AlphaFoldDB" id="G0GBH8"/>
<dbReference type="STRING" id="869211.Spith_0050"/>
<accession>G0GBH8</accession>
<evidence type="ECO:0000313" key="3">
    <source>
        <dbReference type="EMBL" id="AEJ60337.1"/>
    </source>
</evidence>
<evidence type="ECO:0000259" key="2">
    <source>
        <dbReference type="Pfam" id="PF01370"/>
    </source>
</evidence>
<dbReference type="PANTHER" id="PTHR43574">
    <property type="entry name" value="EPIMERASE-RELATED"/>
    <property type="match status" value="1"/>
</dbReference>
<keyword evidence="4" id="KW-1185">Reference proteome</keyword>